<dbReference type="EMBL" id="JADBEM010000001">
    <property type="protein sequence ID" value="MBE1611193.1"/>
    <property type="molecule type" value="Genomic_DNA"/>
</dbReference>
<keyword evidence="1" id="KW-0472">Membrane</keyword>
<keyword evidence="3" id="KW-1185">Reference proteome</keyword>
<keyword evidence="1" id="KW-0812">Transmembrane</keyword>
<proteinExistence type="predicted"/>
<sequence>MTATLETEVRSSDGPIAAYLRCVERRLHAPRSTRRELTTELADGLFDAAEAYQRAGVPPVLAEARAVRECGPVDTVVAAYRPEVVALQGRRTAALFALSMPVMVLAWGLVWSTKAPGPLPSGRWHLGFLSGLTDWAGLVGGVAAMVAAGAFVISARRAWPVRPVVAGLVALCGASLLLSAGSSTVMEVVNVTEIRQITAESWPVTALGFLTTALTAWQVVSLWRSAWQALRKDA</sequence>
<reference evidence="2" key="1">
    <citation type="submission" date="2020-10" db="EMBL/GenBank/DDBJ databases">
        <title>Sequencing the genomes of 1000 actinobacteria strains.</title>
        <authorList>
            <person name="Klenk H.-P."/>
        </authorList>
    </citation>
    <scope>NUCLEOTIDE SEQUENCE</scope>
    <source>
        <strain evidence="2">DSM 45354</strain>
    </source>
</reference>
<feature type="transmembrane region" description="Helical" evidence="1">
    <location>
        <begin position="132"/>
        <end position="152"/>
    </location>
</feature>
<comment type="caution">
    <text evidence="2">The sequence shown here is derived from an EMBL/GenBank/DDBJ whole genome shotgun (WGS) entry which is preliminary data.</text>
</comment>
<protein>
    <submittedName>
        <fullName evidence="2">Uncharacterized protein</fullName>
    </submittedName>
</protein>
<dbReference type="InterPro" id="IPR047928">
    <property type="entry name" value="Perm_prefix_1"/>
</dbReference>
<accession>A0A927RPI8</accession>
<evidence type="ECO:0000256" key="1">
    <source>
        <dbReference type="SAM" id="Phobius"/>
    </source>
</evidence>
<feature type="transmembrane region" description="Helical" evidence="1">
    <location>
        <begin position="93"/>
        <end position="112"/>
    </location>
</feature>
<dbReference type="RefSeq" id="WP_192754443.1">
    <property type="nucleotide sequence ID" value="NZ_BAABJL010000042.1"/>
</dbReference>
<dbReference type="Proteomes" id="UP000638648">
    <property type="component" value="Unassembled WGS sequence"/>
</dbReference>
<evidence type="ECO:0000313" key="3">
    <source>
        <dbReference type="Proteomes" id="UP000638648"/>
    </source>
</evidence>
<feature type="transmembrane region" description="Helical" evidence="1">
    <location>
        <begin position="202"/>
        <end position="223"/>
    </location>
</feature>
<dbReference type="AlphaFoldDB" id="A0A927RPI8"/>
<gene>
    <name evidence="2" type="ORF">HEB94_008041</name>
</gene>
<name>A0A927RPI8_9ACTN</name>
<evidence type="ECO:0000313" key="2">
    <source>
        <dbReference type="EMBL" id="MBE1611193.1"/>
    </source>
</evidence>
<feature type="transmembrane region" description="Helical" evidence="1">
    <location>
        <begin position="164"/>
        <end position="182"/>
    </location>
</feature>
<keyword evidence="1" id="KW-1133">Transmembrane helix</keyword>
<dbReference type="NCBIfam" id="NF038403">
    <property type="entry name" value="perm_prefix_1"/>
    <property type="match status" value="1"/>
</dbReference>
<organism evidence="2 3">
    <name type="scientific">Actinopolymorpha pittospori</name>
    <dbReference type="NCBI Taxonomy" id="648752"/>
    <lineage>
        <taxon>Bacteria</taxon>
        <taxon>Bacillati</taxon>
        <taxon>Actinomycetota</taxon>
        <taxon>Actinomycetes</taxon>
        <taxon>Propionibacteriales</taxon>
        <taxon>Actinopolymorphaceae</taxon>
        <taxon>Actinopolymorpha</taxon>
    </lineage>
</organism>